<evidence type="ECO:0000313" key="2">
    <source>
        <dbReference type="Proteomes" id="UP000805193"/>
    </source>
</evidence>
<name>A0AC60P587_IXOPE</name>
<keyword evidence="2" id="KW-1185">Reference proteome</keyword>
<reference evidence="1 2" key="1">
    <citation type="journal article" date="2020" name="Cell">
        <title>Large-Scale Comparative Analyses of Tick Genomes Elucidate Their Genetic Diversity and Vector Capacities.</title>
        <authorList>
            <consortium name="Tick Genome and Microbiome Consortium (TIGMIC)"/>
            <person name="Jia N."/>
            <person name="Wang J."/>
            <person name="Shi W."/>
            <person name="Du L."/>
            <person name="Sun Y."/>
            <person name="Zhan W."/>
            <person name="Jiang J.F."/>
            <person name="Wang Q."/>
            <person name="Zhang B."/>
            <person name="Ji P."/>
            <person name="Bell-Sakyi L."/>
            <person name="Cui X.M."/>
            <person name="Yuan T.T."/>
            <person name="Jiang B.G."/>
            <person name="Yang W.F."/>
            <person name="Lam T.T."/>
            <person name="Chang Q.C."/>
            <person name="Ding S.J."/>
            <person name="Wang X.J."/>
            <person name="Zhu J.G."/>
            <person name="Ruan X.D."/>
            <person name="Zhao L."/>
            <person name="Wei J.T."/>
            <person name="Ye R.Z."/>
            <person name="Que T.C."/>
            <person name="Du C.H."/>
            <person name="Zhou Y.H."/>
            <person name="Cheng J.X."/>
            <person name="Dai P.F."/>
            <person name="Guo W.B."/>
            <person name="Han X.H."/>
            <person name="Huang E.J."/>
            <person name="Li L.F."/>
            <person name="Wei W."/>
            <person name="Gao Y.C."/>
            <person name="Liu J.Z."/>
            <person name="Shao H.Z."/>
            <person name="Wang X."/>
            <person name="Wang C.C."/>
            <person name="Yang T.C."/>
            <person name="Huo Q.B."/>
            <person name="Li W."/>
            <person name="Chen H.Y."/>
            <person name="Chen S.E."/>
            <person name="Zhou L.G."/>
            <person name="Ni X.B."/>
            <person name="Tian J.H."/>
            <person name="Sheng Y."/>
            <person name="Liu T."/>
            <person name="Pan Y.S."/>
            <person name="Xia L.Y."/>
            <person name="Li J."/>
            <person name="Zhao F."/>
            <person name="Cao W.C."/>
        </authorList>
    </citation>
    <scope>NUCLEOTIDE SEQUENCE [LARGE SCALE GENOMIC DNA]</scope>
    <source>
        <strain evidence="1">Iper-2018</strain>
    </source>
</reference>
<sequence length="579" mass="61160">MTPPGKDVSEGALQKDVCGLCALRFYVRQQFLICSARCNRHFHCKCLNVGHEEYDTYMKSGKSTFKCSGCTRRCSMSPSNSSTNAPSGESVPASEPLDQSADVLDGNFVPPGLLRILGSLSNKLDVLTAEVKCLNVENCRLRSVIQQLRKNDMENVRLPSLPPTYASIVAQSSVASTTAPFPVFVPSSRNVPFEAVGRPTPGSVNRELRSANAALTNTENAEDDGFTLVGPQRRTKPSVGTPKPNKAHAKRQTAGKGVCGGLHDQKSIMTRGPPELLLQEYYGHSMWDVNKTAAAMPGVSRRQPRGAPPPGRRSPPPSRLAEHVGEPPATGRFPTASPGVAGCPGRWMGAVPAPHWSPGSRPSRGRSRPGGVVRKQRLGGGAPGQSLALGYPSVPFCCVQRERTTGVPAQLIAATRPPPPAQRAPTTTTGKPASSRARGPARGSPASTCSRDRCAAATTDSIPMLLSVERDVLMMQEEAVKPPPPSTATTGPRATDFSIAAIMARESPGQLPSASTAAAASTAASASGESPLARRHRAGAHARSPLPRGRRRMGARLGTTGTRSSRCGLLPARLRRDGP</sequence>
<dbReference type="Proteomes" id="UP000805193">
    <property type="component" value="Unassembled WGS sequence"/>
</dbReference>
<accession>A0AC60P587</accession>
<dbReference type="EMBL" id="JABSTQ010011178">
    <property type="protein sequence ID" value="KAG0414449.1"/>
    <property type="molecule type" value="Genomic_DNA"/>
</dbReference>
<comment type="caution">
    <text evidence="1">The sequence shown here is derived from an EMBL/GenBank/DDBJ whole genome shotgun (WGS) entry which is preliminary data.</text>
</comment>
<protein>
    <submittedName>
        <fullName evidence="1">Uncharacterized protein</fullName>
    </submittedName>
</protein>
<gene>
    <name evidence="1" type="ORF">HPB47_008393</name>
</gene>
<organism evidence="1 2">
    <name type="scientific">Ixodes persulcatus</name>
    <name type="common">Taiga tick</name>
    <dbReference type="NCBI Taxonomy" id="34615"/>
    <lineage>
        <taxon>Eukaryota</taxon>
        <taxon>Metazoa</taxon>
        <taxon>Ecdysozoa</taxon>
        <taxon>Arthropoda</taxon>
        <taxon>Chelicerata</taxon>
        <taxon>Arachnida</taxon>
        <taxon>Acari</taxon>
        <taxon>Parasitiformes</taxon>
        <taxon>Ixodida</taxon>
        <taxon>Ixodoidea</taxon>
        <taxon>Ixodidae</taxon>
        <taxon>Ixodinae</taxon>
        <taxon>Ixodes</taxon>
    </lineage>
</organism>
<evidence type="ECO:0000313" key="1">
    <source>
        <dbReference type="EMBL" id="KAG0414449.1"/>
    </source>
</evidence>
<proteinExistence type="predicted"/>